<gene>
    <name evidence="2" type="ORF">J2Z65_004381</name>
</gene>
<dbReference type="CDD" id="cd02140">
    <property type="entry name" value="Frm2-like"/>
    <property type="match status" value="1"/>
</dbReference>
<dbReference type="Pfam" id="PF00881">
    <property type="entry name" value="Nitroreductase"/>
    <property type="match status" value="1"/>
</dbReference>
<feature type="domain" description="Nitroreductase" evidence="1">
    <location>
        <begin position="16"/>
        <end position="185"/>
    </location>
</feature>
<evidence type="ECO:0000313" key="2">
    <source>
        <dbReference type="EMBL" id="MBP1965148.1"/>
    </source>
</evidence>
<accession>A0ABS4I2L5</accession>
<reference evidence="2 3" key="1">
    <citation type="submission" date="2021-03" db="EMBL/GenBank/DDBJ databases">
        <title>Genomic Encyclopedia of Type Strains, Phase IV (KMG-IV): sequencing the most valuable type-strain genomes for metagenomic binning, comparative biology and taxonomic classification.</title>
        <authorList>
            <person name="Goeker M."/>
        </authorList>
    </citation>
    <scope>NUCLEOTIDE SEQUENCE [LARGE SCALE GENOMIC DNA]</scope>
    <source>
        <strain evidence="2 3">DSM 24950</strain>
    </source>
</reference>
<evidence type="ECO:0000259" key="1">
    <source>
        <dbReference type="Pfam" id="PF00881"/>
    </source>
</evidence>
<proteinExistence type="predicted"/>
<keyword evidence="3" id="KW-1185">Reference proteome</keyword>
<dbReference type="Proteomes" id="UP001519344">
    <property type="component" value="Unassembled WGS sequence"/>
</dbReference>
<dbReference type="InterPro" id="IPR033877">
    <property type="entry name" value="Frm2/Hbn1"/>
</dbReference>
<protein>
    <submittedName>
        <fullName evidence="2">Oxidoreductase (Fatty acid repression mutant protein)</fullName>
    </submittedName>
</protein>
<comment type="caution">
    <text evidence="2">The sequence shown here is derived from an EMBL/GenBank/DDBJ whole genome shotgun (WGS) entry which is preliminary data.</text>
</comment>
<sequence length="205" mass="22940">MSNNAVEKSNAFLMAVKERRTYYGLSKGTVISNERIQEIVNEAVKHTPSAFNSQSARVVVLFGDQSDKLWSITKETLRKIVPAGSFAPTEERINGFSNGSGTVLFFEDQSVVEGLQAQFAAYAENFPIWSNQSSGMLQLVIWTALEQEGLGASLQHYNPLINDEVAQTWNIPSEWKLIAQMPFGKPTFVPGDKEFQSLEDRVRFI</sequence>
<organism evidence="2 3">
    <name type="scientific">Paenibacillus aceris</name>
    <dbReference type="NCBI Taxonomy" id="869555"/>
    <lineage>
        <taxon>Bacteria</taxon>
        <taxon>Bacillati</taxon>
        <taxon>Bacillota</taxon>
        <taxon>Bacilli</taxon>
        <taxon>Bacillales</taxon>
        <taxon>Paenibacillaceae</taxon>
        <taxon>Paenibacillus</taxon>
    </lineage>
</organism>
<dbReference type="Gene3D" id="3.40.109.10">
    <property type="entry name" value="NADH Oxidase"/>
    <property type="match status" value="1"/>
</dbReference>
<dbReference type="SUPFAM" id="SSF55469">
    <property type="entry name" value="FMN-dependent nitroreductase-like"/>
    <property type="match status" value="1"/>
</dbReference>
<dbReference type="InterPro" id="IPR000415">
    <property type="entry name" value="Nitroreductase-like"/>
</dbReference>
<name>A0ABS4I2L5_9BACL</name>
<dbReference type="InterPro" id="IPR029479">
    <property type="entry name" value="Nitroreductase"/>
</dbReference>
<dbReference type="PANTHER" id="PTHR43035">
    <property type="entry name" value="FATTY ACID REPRESSION MUTANT PROTEIN 2-RELATED"/>
    <property type="match status" value="1"/>
</dbReference>
<dbReference type="RefSeq" id="WP_167051830.1">
    <property type="nucleotide sequence ID" value="NZ_JAAOZR010000001.1"/>
</dbReference>
<dbReference type="PANTHER" id="PTHR43035:SF1">
    <property type="entry name" value="FATTY ACID REPRESSION MUTANT PROTEIN 2-RELATED"/>
    <property type="match status" value="1"/>
</dbReference>
<evidence type="ECO:0000313" key="3">
    <source>
        <dbReference type="Proteomes" id="UP001519344"/>
    </source>
</evidence>
<dbReference type="EMBL" id="JAGGKV010000012">
    <property type="protein sequence ID" value="MBP1965148.1"/>
    <property type="molecule type" value="Genomic_DNA"/>
</dbReference>